<proteinExistence type="predicted"/>
<feature type="non-terminal residue" evidence="7">
    <location>
        <position position="276"/>
    </location>
</feature>
<keyword evidence="4" id="KW-0408">Iron</keyword>
<dbReference type="SFLD" id="SFLDG01082">
    <property type="entry name" value="B12-binding_domain_containing"/>
    <property type="match status" value="1"/>
</dbReference>
<accession>X0TWM2</accession>
<keyword evidence="2" id="KW-0949">S-adenosyl-L-methionine</keyword>
<dbReference type="InterPro" id="IPR058240">
    <property type="entry name" value="rSAM_sf"/>
</dbReference>
<evidence type="ECO:0000256" key="4">
    <source>
        <dbReference type="ARBA" id="ARBA00023004"/>
    </source>
</evidence>
<dbReference type="GO" id="GO:0046872">
    <property type="term" value="F:metal ion binding"/>
    <property type="evidence" value="ECO:0007669"/>
    <property type="project" value="UniProtKB-KW"/>
</dbReference>
<dbReference type="CDD" id="cd01335">
    <property type="entry name" value="Radical_SAM"/>
    <property type="match status" value="1"/>
</dbReference>
<gene>
    <name evidence="7" type="ORF">S01H1_30446</name>
</gene>
<comment type="cofactor">
    <cofactor evidence="1">
        <name>[4Fe-4S] cluster</name>
        <dbReference type="ChEBI" id="CHEBI:49883"/>
    </cofactor>
</comment>
<sequence length="276" mass="32232">FPLYGGNEIHVEDNQVHTELRDAAASIPRNYQIITSRGCPFSCTYCLHGKIRELYPGQKYLRRRSVENVIAELEQRSSQGFFTPFLPFYDEVFARDKKWIEEFARQYGRRIALPFTGYAHESLSTFEMLRSLQEAGMTSAALSFQSGSERICRDIYKRRNNYDRLVELAQRIHETKLFEIMVFEGLTNSPFETEEDCRATLEFLLRLPTPFYLQICKLAIFPGTKIEKMPRPENALDEGSFRFWNMLYLLTQSQHLSRDTIRSLVDDSHLRANPGL</sequence>
<dbReference type="EMBL" id="BARS01018737">
    <property type="protein sequence ID" value="GAF97679.1"/>
    <property type="molecule type" value="Genomic_DNA"/>
</dbReference>
<dbReference type="InterPro" id="IPR051198">
    <property type="entry name" value="BchE-like"/>
</dbReference>
<keyword evidence="3" id="KW-0479">Metal-binding</keyword>
<name>X0TWM2_9ZZZZ</name>
<evidence type="ECO:0000256" key="5">
    <source>
        <dbReference type="ARBA" id="ARBA00023014"/>
    </source>
</evidence>
<dbReference type="SUPFAM" id="SSF102114">
    <property type="entry name" value="Radical SAM enzymes"/>
    <property type="match status" value="1"/>
</dbReference>
<evidence type="ECO:0000256" key="1">
    <source>
        <dbReference type="ARBA" id="ARBA00001966"/>
    </source>
</evidence>
<dbReference type="InterPro" id="IPR006638">
    <property type="entry name" value="Elp3/MiaA/NifB-like_rSAM"/>
</dbReference>
<dbReference type="PROSITE" id="PS51918">
    <property type="entry name" value="RADICAL_SAM"/>
    <property type="match status" value="1"/>
</dbReference>
<dbReference type="InterPro" id="IPR007197">
    <property type="entry name" value="rSAM"/>
</dbReference>
<reference evidence="7" key="1">
    <citation type="journal article" date="2014" name="Front. Microbiol.">
        <title>High frequency of phylogenetically diverse reductive dehalogenase-homologous genes in deep subseafloor sedimentary metagenomes.</title>
        <authorList>
            <person name="Kawai M."/>
            <person name="Futagami T."/>
            <person name="Toyoda A."/>
            <person name="Takaki Y."/>
            <person name="Nishi S."/>
            <person name="Hori S."/>
            <person name="Arai W."/>
            <person name="Tsubouchi T."/>
            <person name="Morono Y."/>
            <person name="Uchiyama I."/>
            <person name="Ito T."/>
            <person name="Fujiyama A."/>
            <person name="Inagaki F."/>
            <person name="Takami H."/>
        </authorList>
    </citation>
    <scope>NUCLEOTIDE SEQUENCE</scope>
    <source>
        <strain evidence="7">Expedition CK06-06</strain>
    </source>
</reference>
<dbReference type="Pfam" id="PF04055">
    <property type="entry name" value="Radical_SAM"/>
    <property type="match status" value="1"/>
</dbReference>
<evidence type="ECO:0000256" key="2">
    <source>
        <dbReference type="ARBA" id="ARBA00022691"/>
    </source>
</evidence>
<feature type="non-terminal residue" evidence="7">
    <location>
        <position position="1"/>
    </location>
</feature>
<evidence type="ECO:0000313" key="7">
    <source>
        <dbReference type="EMBL" id="GAF97679.1"/>
    </source>
</evidence>
<dbReference type="GO" id="GO:0051536">
    <property type="term" value="F:iron-sulfur cluster binding"/>
    <property type="evidence" value="ECO:0007669"/>
    <property type="project" value="UniProtKB-KW"/>
</dbReference>
<dbReference type="PANTHER" id="PTHR43409">
    <property type="entry name" value="ANAEROBIC MAGNESIUM-PROTOPORPHYRIN IX MONOMETHYL ESTER CYCLASE-RELATED"/>
    <property type="match status" value="1"/>
</dbReference>
<dbReference type="GO" id="GO:0003824">
    <property type="term" value="F:catalytic activity"/>
    <property type="evidence" value="ECO:0007669"/>
    <property type="project" value="InterPro"/>
</dbReference>
<organism evidence="7">
    <name type="scientific">marine sediment metagenome</name>
    <dbReference type="NCBI Taxonomy" id="412755"/>
    <lineage>
        <taxon>unclassified sequences</taxon>
        <taxon>metagenomes</taxon>
        <taxon>ecological metagenomes</taxon>
    </lineage>
</organism>
<protein>
    <recommendedName>
        <fullName evidence="6">Radical SAM core domain-containing protein</fullName>
    </recommendedName>
</protein>
<dbReference type="PANTHER" id="PTHR43409:SF7">
    <property type="entry name" value="BLL1977 PROTEIN"/>
    <property type="match status" value="1"/>
</dbReference>
<feature type="domain" description="Radical SAM core" evidence="6">
    <location>
        <begin position="25"/>
        <end position="259"/>
    </location>
</feature>
<comment type="caution">
    <text evidence="7">The sequence shown here is derived from an EMBL/GenBank/DDBJ whole genome shotgun (WGS) entry which is preliminary data.</text>
</comment>
<dbReference type="SFLD" id="SFLDS00029">
    <property type="entry name" value="Radical_SAM"/>
    <property type="match status" value="1"/>
</dbReference>
<dbReference type="SMART" id="SM00729">
    <property type="entry name" value="Elp3"/>
    <property type="match status" value="1"/>
</dbReference>
<keyword evidence="5" id="KW-0411">Iron-sulfur</keyword>
<dbReference type="AlphaFoldDB" id="X0TWM2"/>
<evidence type="ECO:0000256" key="3">
    <source>
        <dbReference type="ARBA" id="ARBA00022723"/>
    </source>
</evidence>
<dbReference type="Gene3D" id="3.80.30.20">
    <property type="entry name" value="tm_1862 like domain"/>
    <property type="match status" value="1"/>
</dbReference>
<dbReference type="InterPro" id="IPR023404">
    <property type="entry name" value="rSAM_horseshoe"/>
</dbReference>
<evidence type="ECO:0000259" key="6">
    <source>
        <dbReference type="PROSITE" id="PS51918"/>
    </source>
</evidence>